<dbReference type="Proteomes" id="UP001479436">
    <property type="component" value="Unassembled WGS sequence"/>
</dbReference>
<reference evidence="2 3" key="1">
    <citation type="submission" date="2023-04" db="EMBL/GenBank/DDBJ databases">
        <title>Genome of Basidiobolus ranarum AG-B5.</title>
        <authorList>
            <person name="Stajich J.E."/>
            <person name="Carter-House D."/>
            <person name="Gryganskyi A."/>
        </authorList>
    </citation>
    <scope>NUCLEOTIDE SEQUENCE [LARGE SCALE GENOMIC DNA]</scope>
    <source>
        <strain evidence="2 3">AG-B5</strain>
    </source>
</reference>
<gene>
    <name evidence="2" type="ORF">K7432_013612</name>
</gene>
<feature type="region of interest" description="Disordered" evidence="1">
    <location>
        <begin position="285"/>
        <end position="322"/>
    </location>
</feature>
<proteinExistence type="predicted"/>
<name>A0ABR2VQJ2_9FUNG</name>
<protein>
    <submittedName>
        <fullName evidence="2">Uncharacterized protein</fullName>
    </submittedName>
</protein>
<feature type="compositionally biased region" description="Polar residues" evidence="1">
    <location>
        <begin position="12"/>
        <end position="23"/>
    </location>
</feature>
<evidence type="ECO:0000256" key="1">
    <source>
        <dbReference type="SAM" id="MobiDB-lite"/>
    </source>
</evidence>
<organism evidence="2 3">
    <name type="scientific">Basidiobolus ranarum</name>
    <dbReference type="NCBI Taxonomy" id="34480"/>
    <lineage>
        <taxon>Eukaryota</taxon>
        <taxon>Fungi</taxon>
        <taxon>Fungi incertae sedis</taxon>
        <taxon>Zoopagomycota</taxon>
        <taxon>Entomophthoromycotina</taxon>
        <taxon>Basidiobolomycetes</taxon>
        <taxon>Basidiobolales</taxon>
        <taxon>Basidiobolaceae</taxon>
        <taxon>Basidiobolus</taxon>
    </lineage>
</organism>
<comment type="caution">
    <text evidence="2">The sequence shown here is derived from an EMBL/GenBank/DDBJ whole genome shotgun (WGS) entry which is preliminary data.</text>
</comment>
<dbReference type="EMBL" id="JASJQH010008251">
    <property type="protein sequence ID" value="KAK9694037.1"/>
    <property type="molecule type" value="Genomic_DNA"/>
</dbReference>
<accession>A0ABR2VQJ2</accession>
<feature type="region of interest" description="Disordered" evidence="1">
    <location>
        <begin position="1"/>
        <end position="26"/>
    </location>
</feature>
<sequence>MSSKCAVIRKPSSGQPIETSNENSRPDMAVVNNVSCDMCDVPTLSKCFAKVVDISRPGCSYGHHSWEPENSSPPEDDVDCVSKGAKDKFPQECVRRHRHIRSFDNFPSRHVRKFWIFGHRSEFPHGHGGRHCVARSDDRHSYKRGKRHWAGKHRHDFPHGCRHCNMDSDHIFWPSYGRKHHHNGRRDKLRSIHRSYFGYGSEDMLHHKHERHWNSRPDDRHTSRCRKSHFAHHLEYPLKCKGKHHHFWPEDKIESRHDSRSRDVSCEGSLLSSIEGDAAHDCCSKEDQILDDNASNSGNKSEPEEDIENTSECAMQAEGPKE</sequence>
<evidence type="ECO:0000313" key="2">
    <source>
        <dbReference type="EMBL" id="KAK9694037.1"/>
    </source>
</evidence>
<evidence type="ECO:0000313" key="3">
    <source>
        <dbReference type="Proteomes" id="UP001479436"/>
    </source>
</evidence>
<keyword evidence="3" id="KW-1185">Reference proteome</keyword>